<evidence type="ECO:0000313" key="1">
    <source>
        <dbReference type="EMBL" id="MBX65728.1"/>
    </source>
</evidence>
<protein>
    <submittedName>
        <fullName evidence="1">Uncharacterized protein</fullName>
    </submittedName>
</protein>
<accession>A0A2P2QFG4</accession>
<name>A0A2P2QFG4_RHIMU</name>
<reference evidence="1" key="1">
    <citation type="submission" date="2018-02" db="EMBL/GenBank/DDBJ databases">
        <title>Rhizophora mucronata_Transcriptome.</title>
        <authorList>
            <person name="Meera S.P."/>
            <person name="Sreeshan A."/>
            <person name="Augustine A."/>
        </authorList>
    </citation>
    <scope>NUCLEOTIDE SEQUENCE</scope>
    <source>
        <tissue evidence="1">Leaf</tissue>
    </source>
</reference>
<dbReference type="AlphaFoldDB" id="A0A2P2QFG4"/>
<organism evidence="1">
    <name type="scientific">Rhizophora mucronata</name>
    <name type="common">Asiatic mangrove</name>
    <dbReference type="NCBI Taxonomy" id="61149"/>
    <lineage>
        <taxon>Eukaryota</taxon>
        <taxon>Viridiplantae</taxon>
        <taxon>Streptophyta</taxon>
        <taxon>Embryophyta</taxon>
        <taxon>Tracheophyta</taxon>
        <taxon>Spermatophyta</taxon>
        <taxon>Magnoliopsida</taxon>
        <taxon>eudicotyledons</taxon>
        <taxon>Gunneridae</taxon>
        <taxon>Pentapetalae</taxon>
        <taxon>rosids</taxon>
        <taxon>fabids</taxon>
        <taxon>Malpighiales</taxon>
        <taxon>Rhizophoraceae</taxon>
        <taxon>Rhizophora</taxon>
    </lineage>
</organism>
<dbReference type="EMBL" id="GGEC01085244">
    <property type="protein sequence ID" value="MBX65728.1"/>
    <property type="molecule type" value="Transcribed_RNA"/>
</dbReference>
<sequence>MSSRRLNGRNDYEADALQQYLPKCVWIEEKWEINVSLVPHKLP</sequence>
<proteinExistence type="predicted"/>